<accession>A0A0M0LKS1</accession>
<dbReference type="PROSITE" id="PS51257">
    <property type="entry name" value="PROKAR_LIPOPROTEIN"/>
    <property type="match status" value="1"/>
</dbReference>
<reference evidence="2" key="1">
    <citation type="submission" date="2015-08" db="EMBL/GenBank/DDBJ databases">
        <title>Fjat-10028 dsm 16317.</title>
        <authorList>
            <person name="Liu B."/>
            <person name="Wang J."/>
            <person name="Zhu Y."/>
            <person name="Liu G."/>
            <person name="Chen Q."/>
            <person name="Chen Z."/>
            <person name="Lan J."/>
            <person name="Che J."/>
            <person name="Ge C."/>
            <person name="Shi H."/>
            <person name="Pan Z."/>
            <person name="Liu X."/>
        </authorList>
    </citation>
    <scope>NUCLEOTIDE SEQUENCE [LARGE SCALE GENOMIC DNA]</scope>
    <source>
        <strain evidence="2">DSM 16317</strain>
    </source>
</reference>
<evidence type="ECO:0000313" key="2">
    <source>
        <dbReference type="Proteomes" id="UP000036867"/>
    </source>
</evidence>
<dbReference type="RefSeq" id="WP_053415448.1">
    <property type="nucleotide sequence ID" value="NZ_LILB01000001.1"/>
</dbReference>
<sequence length="128" mass="14776">MKNYIFVSIVLLLISGCSQSTSKESIRFMGIIGDVTVSKIEVIDGRTGERHSITKTEKIEQFYQLLNEREYKEMKNHEDLKGYIYCAVLYSGKKDFNITFLGDEIDINGTYYALNNPILEEDIFKVLE</sequence>
<comment type="caution">
    <text evidence="1">The sequence shown here is derived from an EMBL/GenBank/DDBJ whole genome shotgun (WGS) entry which is preliminary data.</text>
</comment>
<proteinExistence type="predicted"/>
<organism evidence="1 2">
    <name type="scientific">Viridibacillus arvi</name>
    <dbReference type="NCBI Taxonomy" id="263475"/>
    <lineage>
        <taxon>Bacteria</taxon>
        <taxon>Bacillati</taxon>
        <taxon>Bacillota</taxon>
        <taxon>Bacilli</taxon>
        <taxon>Bacillales</taxon>
        <taxon>Caryophanaceae</taxon>
        <taxon>Viridibacillus</taxon>
    </lineage>
</organism>
<evidence type="ECO:0000313" key="1">
    <source>
        <dbReference type="EMBL" id="KOO51313.1"/>
    </source>
</evidence>
<protein>
    <submittedName>
        <fullName evidence="1">Uncharacterized protein</fullName>
    </submittedName>
</protein>
<dbReference type="Proteomes" id="UP000036867">
    <property type="component" value="Unassembled WGS sequence"/>
</dbReference>
<name>A0A0M0LKS1_9BACL</name>
<keyword evidence="2" id="KW-1185">Reference proteome</keyword>
<dbReference type="GeneID" id="301134913"/>
<dbReference type="OrthoDB" id="2454481at2"/>
<dbReference type="AlphaFoldDB" id="A0A0M0LKS1"/>
<dbReference type="EMBL" id="LILB01000001">
    <property type="protein sequence ID" value="KOO51313.1"/>
    <property type="molecule type" value="Genomic_DNA"/>
</dbReference>
<gene>
    <name evidence="1" type="ORF">AMD00_02120</name>
</gene>